<dbReference type="RefSeq" id="WP_160209336.1">
    <property type="nucleotide sequence ID" value="NZ_QXWZ01000008.1"/>
</dbReference>
<dbReference type="Gene3D" id="1.10.8.60">
    <property type="match status" value="1"/>
</dbReference>
<dbReference type="SMART" id="SM00382">
    <property type="entry name" value="AAA"/>
    <property type="match status" value="1"/>
</dbReference>
<dbReference type="OrthoDB" id="9806903at2"/>
<evidence type="ECO:0000259" key="1">
    <source>
        <dbReference type="SMART" id="SM00382"/>
    </source>
</evidence>
<protein>
    <submittedName>
        <fullName evidence="2">ATP-binding protein</fullName>
    </submittedName>
</protein>
<organism evidence="2 3">
    <name type="scientific">Anaerotruncus colihominis</name>
    <dbReference type="NCBI Taxonomy" id="169435"/>
    <lineage>
        <taxon>Bacteria</taxon>
        <taxon>Bacillati</taxon>
        <taxon>Bacillota</taxon>
        <taxon>Clostridia</taxon>
        <taxon>Eubacteriales</taxon>
        <taxon>Oscillospiraceae</taxon>
        <taxon>Anaerotruncus</taxon>
    </lineage>
</organism>
<evidence type="ECO:0000313" key="2">
    <source>
        <dbReference type="EMBL" id="NBI78488.1"/>
    </source>
</evidence>
<dbReference type="AlphaFoldDB" id="A0A845RHT5"/>
<accession>A0A845RHT5</accession>
<dbReference type="InterPro" id="IPR050168">
    <property type="entry name" value="AAA_ATPase_domain"/>
</dbReference>
<dbReference type="PANTHER" id="PTHR23077:SF198">
    <property type="entry name" value="ATP-DEPENDENT ZINC METALLOPROTEASE FTSH"/>
    <property type="match status" value="1"/>
</dbReference>
<comment type="caution">
    <text evidence="2">The sequence shown here is derived from an EMBL/GenBank/DDBJ whole genome shotgun (WGS) entry which is preliminary data.</text>
</comment>
<dbReference type="Proteomes" id="UP000446348">
    <property type="component" value="Unassembled WGS sequence"/>
</dbReference>
<dbReference type="GO" id="GO:0016887">
    <property type="term" value="F:ATP hydrolysis activity"/>
    <property type="evidence" value="ECO:0007669"/>
    <property type="project" value="InterPro"/>
</dbReference>
<sequence length="364" mass="41532">MFYSEITKIIEAGLDRDKEKVKNYALLLAKKLAQDGDGKSSKRIETLLLRKNNGSAITDALVAPPVDQESRMGIVDIDYKPIAPNIVLSESTIERLIDFENTIKIKDQLDGLGMPFNMSLLLYGPPGCGKTSIANYLANKLELPLVTARLDTLISSLLGNTAKNLRRIFDYASRQPCVLFLDEFDAIAKARDDTHELGELKRVVNSLLQNMDAYCQNGIMIAATNHQELLDDAIWRRFQTIIEVPKPEVREIKFLFERITSSMDISCISKKHLSIVIEQLKGLSYSDIQTLIQNVIKQKIIKNERVLSAFDFMREIAIFRYHGNVCQEDMIRYFLRSNFSQRSIAEYFRISQRQVRNCLPKGDE</sequence>
<gene>
    <name evidence="2" type="ORF">D3Z39_06340</name>
</gene>
<dbReference type="CDD" id="cd19481">
    <property type="entry name" value="RecA-like_protease"/>
    <property type="match status" value="1"/>
</dbReference>
<dbReference type="PANTHER" id="PTHR23077">
    <property type="entry name" value="AAA-FAMILY ATPASE"/>
    <property type="match status" value="1"/>
</dbReference>
<reference evidence="2 3" key="1">
    <citation type="submission" date="2018-08" db="EMBL/GenBank/DDBJ databases">
        <title>Murine metabolic-syndrome-specific gut microbial biobank.</title>
        <authorList>
            <person name="Liu C."/>
        </authorList>
    </citation>
    <scope>NUCLEOTIDE SEQUENCE [LARGE SCALE GENOMIC DNA]</scope>
    <source>
        <strain evidence="2 3">X69</strain>
    </source>
</reference>
<dbReference type="GO" id="GO:0005524">
    <property type="term" value="F:ATP binding"/>
    <property type="evidence" value="ECO:0007669"/>
    <property type="project" value="UniProtKB-KW"/>
</dbReference>
<dbReference type="InterPro" id="IPR003959">
    <property type="entry name" value="ATPase_AAA_core"/>
</dbReference>
<evidence type="ECO:0000313" key="3">
    <source>
        <dbReference type="Proteomes" id="UP000446348"/>
    </source>
</evidence>
<dbReference type="InterPro" id="IPR027417">
    <property type="entry name" value="P-loop_NTPase"/>
</dbReference>
<keyword evidence="2" id="KW-0547">Nucleotide-binding</keyword>
<dbReference type="Pfam" id="PF00004">
    <property type="entry name" value="AAA"/>
    <property type="match status" value="1"/>
</dbReference>
<dbReference type="InterPro" id="IPR003593">
    <property type="entry name" value="AAA+_ATPase"/>
</dbReference>
<proteinExistence type="predicted"/>
<feature type="domain" description="AAA+ ATPase" evidence="1">
    <location>
        <begin position="116"/>
        <end position="248"/>
    </location>
</feature>
<name>A0A845RHT5_9FIRM</name>
<dbReference type="Gene3D" id="3.40.50.300">
    <property type="entry name" value="P-loop containing nucleotide triphosphate hydrolases"/>
    <property type="match status" value="1"/>
</dbReference>
<dbReference type="EMBL" id="QXWZ01000008">
    <property type="protein sequence ID" value="NBI78488.1"/>
    <property type="molecule type" value="Genomic_DNA"/>
</dbReference>
<keyword evidence="2" id="KW-0067">ATP-binding</keyword>
<dbReference type="SUPFAM" id="SSF52540">
    <property type="entry name" value="P-loop containing nucleoside triphosphate hydrolases"/>
    <property type="match status" value="1"/>
</dbReference>